<feature type="domain" description="FtsX extracellular" evidence="16">
    <location>
        <begin position="99"/>
        <end position="191"/>
    </location>
</feature>
<dbReference type="Pfam" id="PF02687">
    <property type="entry name" value="FtsX"/>
    <property type="match status" value="1"/>
</dbReference>
<comment type="caution">
    <text evidence="17">The sequence shown here is derived from an EMBL/GenBank/DDBJ whole genome shotgun (WGS) entry which is preliminary data.</text>
</comment>
<keyword evidence="18" id="KW-1185">Reference proteome</keyword>
<dbReference type="Gene3D" id="3.30.70.3040">
    <property type="match status" value="1"/>
</dbReference>
<dbReference type="InterPro" id="IPR040690">
    <property type="entry name" value="FtsX_ECD"/>
</dbReference>
<evidence type="ECO:0000256" key="9">
    <source>
        <dbReference type="ARBA" id="ARBA00022989"/>
    </source>
</evidence>
<evidence type="ECO:0000256" key="3">
    <source>
        <dbReference type="ARBA" id="ARBA00011160"/>
    </source>
</evidence>
<dbReference type="Proteomes" id="UP001409585">
    <property type="component" value="Unassembled WGS sequence"/>
</dbReference>
<keyword evidence="9 14" id="KW-1133">Transmembrane helix</keyword>
<dbReference type="InterPro" id="IPR047590">
    <property type="entry name" value="FtsX_proteobact-type"/>
</dbReference>
<dbReference type="PIRSF" id="PIRSF003097">
    <property type="entry name" value="FtsX"/>
    <property type="match status" value="1"/>
</dbReference>
<evidence type="ECO:0000256" key="4">
    <source>
        <dbReference type="ARBA" id="ARBA00021907"/>
    </source>
</evidence>
<evidence type="ECO:0000259" key="16">
    <source>
        <dbReference type="Pfam" id="PF18075"/>
    </source>
</evidence>
<dbReference type="AlphaFoldDB" id="A0AAV3TXH9"/>
<dbReference type="EMBL" id="BAABLX010000003">
    <property type="protein sequence ID" value="GAA4930704.1"/>
    <property type="molecule type" value="Genomic_DNA"/>
</dbReference>
<dbReference type="PANTHER" id="PTHR47755:SF1">
    <property type="entry name" value="CELL DIVISION PROTEIN FTSX"/>
    <property type="match status" value="1"/>
</dbReference>
<keyword evidence="6 12" id="KW-0997">Cell inner membrane</keyword>
<dbReference type="InterPro" id="IPR004513">
    <property type="entry name" value="FtsX"/>
</dbReference>
<name>A0AAV3TXH9_9ALTE</name>
<evidence type="ECO:0000256" key="10">
    <source>
        <dbReference type="ARBA" id="ARBA00023136"/>
    </source>
</evidence>
<evidence type="ECO:0000256" key="11">
    <source>
        <dbReference type="ARBA" id="ARBA00023306"/>
    </source>
</evidence>
<organism evidence="17 18">
    <name type="scientific">Halioxenophilus aromaticivorans</name>
    <dbReference type="NCBI Taxonomy" id="1306992"/>
    <lineage>
        <taxon>Bacteria</taxon>
        <taxon>Pseudomonadati</taxon>
        <taxon>Pseudomonadota</taxon>
        <taxon>Gammaproteobacteria</taxon>
        <taxon>Alteromonadales</taxon>
        <taxon>Alteromonadaceae</taxon>
        <taxon>Halioxenophilus</taxon>
    </lineage>
</organism>
<keyword evidence="11 12" id="KW-0131">Cell cycle</keyword>
<accession>A0AAV3TXH9</accession>
<sequence length="339" mass="36216">MAEQKRPTNKRANKRAKPKAPAGKAGPIGEQLPASDRLLAYVKHHQASASEAFTRILRTPGQSLPTCLVIAIALALPALLYLGLANMERQAEQWRAPAQISVFLHKRASNRAIDQFNQQLDRNPQVDSWQLITPEQALLDFQAASGFGDVLADLDDNPLPPVVVITPGDLSVPELSSLRTQLAQDSVVESVLLDLEWVARLQQIMALIERVVSALGSLLALGVVLIVGNVIRLAISSRKDEIVIAKLVGASDGFVRRPFLYTGLWYGLLGGGLAVAMLLLANAWLAGPIARLAALYSTQFELAGLGFGGSLALVLAAGVLGSLGAWLSVSRHLSAIKPT</sequence>
<dbReference type="GO" id="GO:0051301">
    <property type="term" value="P:cell division"/>
    <property type="evidence" value="ECO:0007669"/>
    <property type="project" value="UniProtKB-KW"/>
</dbReference>
<feature type="transmembrane region" description="Helical" evidence="14">
    <location>
        <begin position="264"/>
        <end position="285"/>
    </location>
</feature>
<evidence type="ECO:0000256" key="13">
    <source>
        <dbReference type="SAM" id="MobiDB-lite"/>
    </source>
</evidence>
<evidence type="ECO:0000313" key="18">
    <source>
        <dbReference type="Proteomes" id="UP001409585"/>
    </source>
</evidence>
<dbReference type="Pfam" id="PF18075">
    <property type="entry name" value="FtsX_ECD"/>
    <property type="match status" value="1"/>
</dbReference>
<keyword evidence="5 12" id="KW-1003">Cell membrane</keyword>
<evidence type="ECO:0000256" key="12">
    <source>
        <dbReference type="PIRNR" id="PIRNR003097"/>
    </source>
</evidence>
<evidence type="ECO:0000313" key="17">
    <source>
        <dbReference type="EMBL" id="GAA4930704.1"/>
    </source>
</evidence>
<feature type="transmembrane region" description="Helical" evidence="14">
    <location>
        <begin position="305"/>
        <end position="329"/>
    </location>
</feature>
<evidence type="ECO:0000259" key="15">
    <source>
        <dbReference type="Pfam" id="PF02687"/>
    </source>
</evidence>
<dbReference type="GO" id="GO:0032153">
    <property type="term" value="C:cell division site"/>
    <property type="evidence" value="ECO:0007669"/>
    <property type="project" value="TreeGrafter"/>
</dbReference>
<comment type="function">
    <text evidence="12">Part of the ABC transporter FtsEX involved in cellular division.</text>
</comment>
<evidence type="ECO:0000256" key="1">
    <source>
        <dbReference type="ARBA" id="ARBA00004429"/>
    </source>
</evidence>
<dbReference type="PANTHER" id="PTHR47755">
    <property type="entry name" value="CELL DIVISION PROTEIN FTSX"/>
    <property type="match status" value="1"/>
</dbReference>
<dbReference type="GO" id="GO:0005886">
    <property type="term" value="C:plasma membrane"/>
    <property type="evidence" value="ECO:0007669"/>
    <property type="project" value="UniProtKB-SubCell"/>
</dbReference>
<feature type="compositionally biased region" description="Basic residues" evidence="13">
    <location>
        <begin position="7"/>
        <end position="18"/>
    </location>
</feature>
<comment type="subunit">
    <text evidence="3">Forms a membrane-associated complex with FtsE.</text>
</comment>
<evidence type="ECO:0000256" key="2">
    <source>
        <dbReference type="ARBA" id="ARBA00007379"/>
    </source>
</evidence>
<evidence type="ECO:0000256" key="7">
    <source>
        <dbReference type="ARBA" id="ARBA00022618"/>
    </source>
</evidence>
<feature type="transmembrane region" description="Helical" evidence="14">
    <location>
        <begin position="64"/>
        <end position="84"/>
    </location>
</feature>
<proteinExistence type="inferred from homology"/>
<keyword evidence="7 12" id="KW-0132">Cell division</keyword>
<dbReference type="NCBIfam" id="TIGR00439">
    <property type="entry name" value="FtsX_Gneg"/>
    <property type="match status" value="1"/>
</dbReference>
<keyword evidence="8 14" id="KW-0812">Transmembrane</keyword>
<evidence type="ECO:0000256" key="14">
    <source>
        <dbReference type="SAM" id="Phobius"/>
    </source>
</evidence>
<gene>
    <name evidence="17" type="primary">ftsX</name>
    <name evidence="17" type="ORF">GCM10025791_03320</name>
</gene>
<feature type="region of interest" description="Disordered" evidence="13">
    <location>
        <begin position="1"/>
        <end position="30"/>
    </location>
</feature>
<evidence type="ECO:0000256" key="8">
    <source>
        <dbReference type="ARBA" id="ARBA00022692"/>
    </source>
</evidence>
<dbReference type="InterPro" id="IPR003838">
    <property type="entry name" value="ABC3_permease_C"/>
</dbReference>
<reference evidence="18" key="1">
    <citation type="journal article" date="2019" name="Int. J. Syst. Evol. Microbiol.">
        <title>The Global Catalogue of Microorganisms (GCM) 10K type strain sequencing project: providing services to taxonomists for standard genome sequencing and annotation.</title>
        <authorList>
            <consortium name="The Broad Institute Genomics Platform"/>
            <consortium name="The Broad Institute Genome Sequencing Center for Infectious Disease"/>
            <person name="Wu L."/>
            <person name="Ma J."/>
        </authorList>
    </citation>
    <scope>NUCLEOTIDE SEQUENCE [LARGE SCALE GENOMIC DNA]</scope>
    <source>
        <strain evidence="18">JCM 19134</strain>
    </source>
</reference>
<feature type="domain" description="ABC3 transporter permease C-terminal" evidence="15">
    <location>
        <begin position="216"/>
        <end position="331"/>
    </location>
</feature>
<keyword evidence="10 12" id="KW-0472">Membrane</keyword>
<comment type="similarity">
    <text evidence="2 12">Belongs to the ABC-4 integral membrane protein family. FtsX subfamily.</text>
</comment>
<protein>
    <recommendedName>
        <fullName evidence="4 12">Cell division protein FtsX</fullName>
    </recommendedName>
</protein>
<evidence type="ECO:0000256" key="6">
    <source>
        <dbReference type="ARBA" id="ARBA00022519"/>
    </source>
</evidence>
<dbReference type="RefSeq" id="WP_345416069.1">
    <property type="nucleotide sequence ID" value="NZ_AP031496.1"/>
</dbReference>
<feature type="transmembrane region" description="Helical" evidence="14">
    <location>
        <begin position="211"/>
        <end position="231"/>
    </location>
</feature>
<comment type="subcellular location">
    <subcellularLocation>
        <location evidence="1">Cell inner membrane</location>
        <topology evidence="1">Multi-pass membrane protein</topology>
    </subcellularLocation>
</comment>
<evidence type="ECO:0000256" key="5">
    <source>
        <dbReference type="ARBA" id="ARBA00022475"/>
    </source>
</evidence>